<organism evidence="2 4">
    <name type="scientific">Aquisalinus luteolus</name>
    <dbReference type="NCBI Taxonomy" id="1566827"/>
    <lineage>
        <taxon>Bacteria</taxon>
        <taxon>Pseudomonadati</taxon>
        <taxon>Pseudomonadota</taxon>
        <taxon>Alphaproteobacteria</taxon>
        <taxon>Parvularculales</taxon>
        <taxon>Parvularculaceae</taxon>
        <taxon>Aquisalinus</taxon>
    </lineage>
</organism>
<reference evidence="2" key="3">
    <citation type="submission" date="2020-09" db="EMBL/GenBank/DDBJ databases">
        <authorList>
            <person name="Sun Q."/>
            <person name="Zhou Y."/>
        </authorList>
    </citation>
    <scope>NUCLEOTIDE SEQUENCE</scope>
    <source>
        <strain evidence="2">CGMCC 1.14984</strain>
    </source>
</reference>
<proteinExistence type="predicted"/>
<gene>
    <name evidence="3" type="ORF">FF098_003365</name>
    <name evidence="2" type="ORF">GCM10011355_06810</name>
</gene>
<dbReference type="Proteomes" id="UP000621856">
    <property type="component" value="Unassembled WGS sequence"/>
</dbReference>
<reference evidence="3 5" key="2">
    <citation type="submission" date="2020-02" db="EMBL/GenBank/DDBJ databases">
        <title>Genome sequence of Parvularcula flava strain NH6-79.</title>
        <authorList>
            <person name="Abdul Karim M.H."/>
            <person name="Lam M.Q."/>
            <person name="Chen S.J."/>
            <person name="Yahya A."/>
            <person name="Shahir S."/>
            <person name="Shamsir M.S."/>
            <person name="Chong C.S."/>
        </authorList>
    </citation>
    <scope>NUCLEOTIDE SEQUENCE [LARGE SCALE GENOMIC DNA]</scope>
    <source>
        <strain evidence="3 5">NH6-79</strain>
    </source>
</reference>
<evidence type="ECO:0000313" key="2">
    <source>
        <dbReference type="EMBL" id="GGH93896.1"/>
    </source>
</evidence>
<dbReference type="InterPro" id="IPR038740">
    <property type="entry name" value="BioF2-like_GNAT_dom"/>
</dbReference>
<dbReference type="InterPro" id="IPR050644">
    <property type="entry name" value="PG_Glycine_Bridge_Synth"/>
</dbReference>
<dbReference type="Gene3D" id="3.40.630.30">
    <property type="match status" value="1"/>
</dbReference>
<dbReference type="SUPFAM" id="SSF55729">
    <property type="entry name" value="Acyl-CoA N-acyltransferases (Nat)"/>
    <property type="match status" value="2"/>
</dbReference>
<dbReference type="PANTHER" id="PTHR36174">
    <property type="entry name" value="LIPID II:GLYCINE GLYCYLTRANSFERASE"/>
    <property type="match status" value="1"/>
</dbReference>
<dbReference type="PANTHER" id="PTHR36174:SF1">
    <property type="entry name" value="LIPID II:GLYCINE GLYCYLTRANSFERASE"/>
    <property type="match status" value="1"/>
</dbReference>
<name>A0A8J3A5W8_9PROT</name>
<evidence type="ECO:0000313" key="5">
    <source>
        <dbReference type="Proteomes" id="UP000818603"/>
    </source>
</evidence>
<comment type="caution">
    <text evidence="2">The sequence shown here is derived from an EMBL/GenBank/DDBJ whole genome shotgun (WGS) entry which is preliminary data.</text>
</comment>
<protein>
    <submittedName>
        <fullName evidence="3">FemAB family PEP-CTERM system-associated protein</fullName>
    </submittedName>
    <submittedName>
        <fullName evidence="2">Peptidoglycan bridge formation protein FemAB</fullName>
    </submittedName>
</protein>
<dbReference type="AlphaFoldDB" id="A0A8J3A5W8"/>
<dbReference type="RefSeq" id="WP_155137375.1">
    <property type="nucleotide sequence ID" value="NZ_BMGZ01000001.1"/>
</dbReference>
<dbReference type="InterPro" id="IPR017469">
    <property type="entry name" value="PEP-CTERM_FemAB-rel"/>
</dbReference>
<dbReference type="InterPro" id="IPR016181">
    <property type="entry name" value="Acyl_CoA_acyltransferase"/>
</dbReference>
<reference evidence="2" key="1">
    <citation type="journal article" date="2014" name="Int. J. Syst. Evol. Microbiol.">
        <title>Complete genome sequence of Corynebacterium casei LMG S-19264T (=DSM 44701T), isolated from a smear-ripened cheese.</title>
        <authorList>
            <consortium name="US DOE Joint Genome Institute (JGI-PGF)"/>
            <person name="Walter F."/>
            <person name="Albersmeier A."/>
            <person name="Kalinowski J."/>
            <person name="Ruckert C."/>
        </authorList>
    </citation>
    <scope>NUCLEOTIDE SEQUENCE</scope>
    <source>
        <strain evidence="2">CGMCC 1.14984</strain>
    </source>
</reference>
<dbReference type="NCBIfam" id="TIGR03019">
    <property type="entry name" value="pepcterm_femAB"/>
    <property type="match status" value="1"/>
</dbReference>
<dbReference type="EMBL" id="BMGZ01000001">
    <property type="protein sequence ID" value="GGH93896.1"/>
    <property type="molecule type" value="Genomic_DNA"/>
</dbReference>
<evidence type="ECO:0000259" key="1">
    <source>
        <dbReference type="Pfam" id="PF13480"/>
    </source>
</evidence>
<accession>A0A8J3A5W8</accession>
<dbReference type="EMBL" id="VCJR02000001">
    <property type="protein sequence ID" value="NHK26947.1"/>
    <property type="molecule type" value="Genomic_DNA"/>
</dbReference>
<evidence type="ECO:0000313" key="3">
    <source>
        <dbReference type="EMBL" id="NHK26947.1"/>
    </source>
</evidence>
<evidence type="ECO:0000313" key="4">
    <source>
        <dbReference type="Proteomes" id="UP000621856"/>
    </source>
</evidence>
<dbReference type="Proteomes" id="UP000818603">
    <property type="component" value="Unassembled WGS sequence"/>
</dbReference>
<keyword evidence="5" id="KW-1185">Reference proteome</keyword>
<feature type="domain" description="BioF2-like acetyltransferase" evidence="1">
    <location>
        <begin position="164"/>
        <end position="301"/>
    </location>
</feature>
<dbReference type="Pfam" id="PF13480">
    <property type="entry name" value="Acetyltransf_6"/>
    <property type="match status" value="1"/>
</dbReference>
<sequence length="359" mass="39121">MNAPVSSIAPQQAACTVRRAQPSDARAWNDYVLAHPHSSFFHRFEWGKVIGQTYGHEAVFLIANAPDGNINGILPLIHVRSPLFGRALISTAFTVGGGVLADDAAAEASLMAAAERLGQERGVDYVELRGGAAAPDWQTKDATYAGFVKDIPADPEENLSAIPRKKRADVRKGIKAAEVGDLAVDRAGDIDTFYALYAESVRNLGTPVLSKHLITNLAAAFGADMDVSVVLASGTPVAGLVSFYHKGTVMPYYGGASPAARSLHAYDYMYWSQMRHAAERGCTSFDFGRSKTGTGAYDYKRYWGFDPQPLAYHYYLVKADEMPDINPNNPKFRLLTNVWSRMPLFMANRLGPLIARQLG</sequence>